<feature type="domain" description="Mo-dependent nitrogenase C-terminal" evidence="1">
    <location>
        <begin position="33"/>
        <end position="113"/>
    </location>
</feature>
<dbReference type="eggNOG" id="COG3793">
    <property type="taxonomic scope" value="Bacteria"/>
</dbReference>
<dbReference type="HOGENOM" id="CLU_156633_0_1_3"/>
<dbReference type="OrthoDB" id="516441at2"/>
<dbReference type="Pfam" id="PF06967">
    <property type="entry name" value="Mo-nitro_C"/>
    <property type="match status" value="1"/>
</dbReference>
<dbReference type="STRING" id="395961.Cyan7425_0775"/>
<dbReference type="KEGG" id="cyn:Cyan7425_0775"/>
<reference evidence="2" key="1">
    <citation type="submission" date="2009-01" db="EMBL/GenBank/DDBJ databases">
        <title>Complete sequence of chromosome Cyanothece sp. PCC 7425.</title>
        <authorList>
            <consortium name="US DOE Joint Genome Institute"/>
            <person name="Lucas S."/>
            <person name="Copeland A."/>
            <person name="Lapidus A."/>
            <person name="Glavina del Rio T."/>
            <person name="Dalin E."/>
            <person name="Tice H."/>
            <person name="Bruce D."/>
            <person name="Goodwin L."/>
            <person name="Pitluck S."/>
            <person name="Sims D."/>
            <person name="Meineke L."/>
            <person name="Brettin T."/>
            <person name="Detter J.C."/>
            <person name="Han C."/>
            <person name="Larimer F."/>
            <person name="Land M."/>
            <person name="Hauser L."/>
            <person name="Kyrpides N."/>
            <person name="Ovchinnikova G."/>
            <person name="Liberton M."/>
            <person name="Stoeckel J."/>
            <person name="Banerjee A."/>
            <person name="Singh A."/>
            <person name="Page L."/>
            <person name="Sato H."/>
            <person name="Zhao L."/>
            <person name="Sherman L."/>
            <person name="Pakrasi H."/>
            <person name="Richardson P."/>
        </authorList>
    </citation>
    <scope>NUCLEOTIDE SEQUENCE</scope>
    <source>
        <strain evidence="2">PCC 7425</strain>
    </source>
</reference>
<sequence>MTSSNPSLGFDLHPCAVTESESVKLKHLKHHWLQPLHRWLSSREVHGPRSARWLCKLIPAQCPFERDIQIGAWHWHIPPLCKLNPFYEDLMLLRFRALSFLADECGEDVTPYCR</sequence>
<name>B8HVY4_CYAP4</name>
<gene>
    <name evidence="2" type="ordered locus">Cyan7425_0775</name>
</gene>
<evidence type="ECO:0000313" key="2">
    <source>
        <dbReference type="EMBL" id="ACL43162.1"/>
    </source>
</evidence>
<proteinExistence type="predicted"/>
<dbReference type="InterPro" id="IPR009717">
    <property type="entry name" value="Mo-dep_Nase_C"/>
</dbReference>
<evidence type="ECO:0000259" key="1">
    <source>
        <dbReference type="Pfam" id="PF06967"/>
    </source>
</evidence>
<dbReference type="AlphaFoldDB" id="B8HVY4"/>
<accession>B8HVY4</accession>
<protein>
    <submittedName>
        <fullName evidence="2">Mo-dependent nitrogenase family protein</fullName>
    </submittedName>
</protein>
<organism evidence="2">
    <name type="scientific">Cyanothece sp. (strain PCC 7425 / ATCC 29141)</name>
    <dbReference type="NCBI Taxonomy" id="395961"/>
    <lineage>
        <taxon>Bacteria</taxon>
        <taxon>Bacillati</taxon>
        <taxon>Cyanobacteriota</taxon>
        <taxon>Cyanophyceae</taxon>
        <taxon>Gomontiellales</taxon>
        <taxon>Cyanothecaceae</taxon>
        <taxon>Cyanothece</taxon>
    </lineage>
</organism>
<dbReference type="EMBL" id="CP001344">
    <property type="protein sequence ID" value="ACL43162.1"/>
    <property type="molecule type" value="Genomic_DNA"/>
</dbReference>